<evidence type="ECO:0000256" key="3">
    <source>
        <dbReference type="ARBA" id="ARBA00022679"/>
    </source>
</evidence>
<name>A0AAD9TF10_9ROSI</name>
<keyword evidence="2" id="KW-0328">Glycosyltransferase</keyword>
<comment type="caution">
    <text evidence="7">The sequence shown here is derived from an EMBL/GenBank/DDBJ whole genome shotgun (WGS) entry which is preliminary data.</text>
</comment>
<keyword evidence="4 6" id="KW-0472">Membrane</keyword>
<organism evidence="7 8">
    <name type="scientific">Dipteronia dyeriana</name>
    <dbReference type="NCBI Taxonomy" id="168575"/>
    <lineage>
        <taxon>Eukaryota</taxon>
        <taxon>Viridiplantae</taxon>
        <taxon>Streptophyta</taxon>
        <taxon>Embryophyta</taxon>
        <taxon>Tracheophyta</taxon>
        <taxon>Spermatophyta</taxon>
        <taxon>Magnoliopsida</taxon>
        <taxon>eudicotyledons</taxon>
        <taxon>Gunneridae</taxon>
        <taxon>Pentapetalae</taxon>
        <taxon>rosids</taxon>
        <taxon>malvids</taxon>
        <taxon>Sapindales</taxon>
        <taxon>Sapindaceae</taxon>
        <taxon>Hippocastanoideae</taxon>
        <taxon>Acereae</taxon>
        <taxon>Dipteronia</taxon>
    </lineage>
</organism>
<evidence type="ECO:0000256" key="2">
    <source>
        <dbReference type="ARBA" id="ARBA00022676"/>
    </source>
</evidence>
<keyword evidence="8" id="KW-1185">Reference proteome</keyword>
<accession>A0AAD9TF10</accession>
<keyword evidence="6" id="KW-0812">Transmembrane</keyword>
<evidence type="ECO:0000256" key="6">
    <source>
        <dbReference type="SAM" id="Phobius"/>
    </source>
</evidence>
<dbReference type="PANTHER" id="PTHR31042">
    <property type="entry name" value="CORE-2/I-BRANCHING BETA-1,6-N-ACETYLGLUCOSAMINYLTRANSFERASE FAMILY PROTEIN-RELATED"/>
    <property type="match status" value="1"/>
</dbReference>
<dbReference type="Pfam" id="PF02485">
    <property type="entry name" value="Branch"/>
    <property type="match status" value="1"/>
</dbReference>
<evidence type="ECO:0000256" key="5">
    <source>
        <dbReference type="ARBA" id="ARBA00023180"/>
    </source>
</evidence>
<proteinExistence type="predicted"/>
<dbReference type="AlphaFoldDB" id="A0AAD9TF10"/>
<dbReference type="GO" id="GO:0016020">
    <property type="term" value="C:membrane"/>
    <property type="evidence" value="ECO:0007669"/>
    <property type="project" value="UniProtKB-SubCell"/>
</dbReference>
<sequence>MLSSPYLYSLALFLSLSLIFLFLAPQILPLKHPPTISLADDLDDLALFHNATIAASTSSHSAAATKISHLSFSNHPKPKIAFLFLTNSDLVFAPLWDSFFSGNENLFNIYVHADPSIDLNKNPPHKLFQNRFIPAKRTERASPTLISAARRLLANALLDDPLNLYFALLSQTCIPLHSFQYIYHSILGNSTWKLFNSFATQSKHQSFIEILSEDPNLQRRYDARGENVMLPEVRFEDFRVGSQFFILAKRHALLVINEKKLWRKFRLPCLNLNSCYPEEHYFPTLLSMEDPSGCSHYSMTRVNWTESVDGHPHTYRPAEVSPELIYTLRESNSSYSYFFARKFSPDCLKPLMDIAPDVIFRD</sequence>
<evidence type="ECO:0008006" key="9">
    <source>
        <dbReference type="Google" id="ProtNLM"/>
    </source>
</evidence>
<keyword evidence="6" id="KW-1133">Transmembrane helix</keyword>
<dbReference type="PANTHER" id="PTHR31042:SF108">
    <property type="entry name" value="CORE-2_I-BRANCHING BETA-1,6-N-ACETYLGLUCOSAMINYLTRANSFERASE FAMILY PROTEIN"/>
    <property type="match status" value="1"/>
</dbReference>
<feature type="transmembrane region" description="Helical" evidence="6">
    <location>
        <begin position="6"/>
        <end position="24"/>
    </location>
</feature>
<evidence type="ECO:0000313" key="7">
    <source>
        <dbReference type="EMBL" id="KAK2634551.1"/>
    </source>
</evidence>
<keyword evidence="5" id="KW-0325">Glycoprotein</keyword>
<keyword evidence="3" id="KW-0808">Transferase</keyword>
<evidence type="ECO:0000256" key="1">
    <source>
        <dbReference type="ARBA" id="ARBA00004606"/>
    </source>
</evidence>
<dbReference type="GO" id="GO:0016757">
    <property type="term" value="F:glycosyltransferase activity"/>
    <property type="evidence" value="ECO:0007669"/>
    <property type="project" value="UniProtKB-KW"/>
</dbReference>
<comment type="subcellular location">
    <subcellularLocation>
        <location evidence="1">Membrane</location>
        <topology evidence="1">Single-pass type II membrane protein</topology>
    </subcellularLocation>
</comment>
<evidence type="ECO:0000313" key="8">
    <source>
        <dbReference type="Proteomes" id="UP001280121"/>
    </source>
</evidence>
<dbReference type="EMBL" id="JANJYI010000009">
    <property type="protein sequence ID" value="KAK2634551.1"/>
    <property type="molecule type" value="Genomic_DNA"/>
</dbReference>
<dbReference type="InterPro" id="IPR003406">
    <property type="entry name" value="Glyco_trans_14"/>
</dbReference>
<protein>
    <recommendedName>
        <fullName evidence="9">Core-2/I-branching beta-1,6-N-acetylglucosaminyltransferase family protein</fullName>
    </recommendedName>
</protein>
<dbReference type="InterPro" id="IPR044174">
    <property type="entry name" value="BC10-like"/>
</dbReference>
<gene>
    <name evidence="7" type="ORF">Ddye_029343</name>
</gene>
<dbReference type="Proteomes" id="UP001280121">
    <property type="component" value="Unassembled WGS sequence"/>
</dbReference>
<evidence type="ECO:0000256" key="4">
    <source>
        <dbReference type="ARBA" id="ARBA00023136"/>
    </source>
</evidence>
<reference evidence="7" key="1">
    <citation type="journal article" date="2023" name="Plant J.">
        <title>Genome sequences and population genomics provide insights into the demographic history, inbreeding, and mutation load of two 'living fossil' tree species of Dipteronia.</title>
        <authorList>
            <person name="Feng Y."/>
            <person name="Comes H.P."/>
            <person name="Chen J."/>
            <person name="Zhu S."/>
            <person name="Lu R."/>
            <person name="Zhang X."/>
            <person name="Li P."/>
            <person name="Qiu J."/>
            <person name="Olsen K.M."/>
            <person name="Qiu Y."/>
        </authorList>
    </citation>
    <scope>NUCLEOTIDE SEQUENCE</scope>
    <source>
        <strain evidence="7">KIB01</strain>
    </source>
</reference>